<keyword evidence="2" id="KW-1185">Reference proteome</keyword>
<organism evidence="1 2">
    <name type="scientific">Allacma fusca</name>
    <dbReference type="NCBI Taxonomy" id="39272"/>
    <lineage>
        <taxon>Eukaryota</taxon>
        <taxon>Metazoa</taxon>
        <taxon>Ecdysozoa</taxon>
        <taxon>Arthropoda</taxon>
        <taxon>Hexapoda</taxon>
        <taxon>Collembola</taxon>
        <taxon>Symphypleona</taxon>
        <taxon>Sminthuridae</taxon>
        <taxon>Allacma</taxon>
    </lineage>
</organism>
<feature type="non-terminal residue" evidence="1">
    <location>
        <position position="1"/>
    </location>
</feature>
<evidence type="ECO:0000313" key="2">
    <source>
        <dbReference type="Proteomes" id="UP000708208"/>
    </source>
</evidence>
<dbReference type="Proteomes" id="UP000708208">
    <property type="component" value="Unassembled WGS sequence"/>
</dbReference>
<comment type="caution">
    <text evidence="1">The sequence shown here is derived from an EMBL/GenBank/DDBJ whole genome shotgun (WGS) entry which is preliminary data.</text>
</comment>
<evidence type="ECO:0000313" key="1">
    <source>
        <dbReference type="EMBL" id="CAG7785002.1"/>
    </source>
</evidence>
<reference evidence="1" key="1">
    <citation type="submission" date="2021-06" db="EMBL/GenBank/DDBJ databases">
        <authorList>
            <person name="Hodson N. C."/>
            <person name="Mongue J. A."/>
            <person name="Jaron S. K."/>
        </authorList>
    </citation>
    <scope>NUCLEOTIDE SEQUENCE</scope>
</reference>
<dbReference type="EMBL" id="CAJVCH010287035">
    <property type="protein sequence ID" value="CAG7785002.1"/>
    <property type="molecule type" value="Genomic_DNA"/>
</dbReference>
<sequence length="11" mass="1306">MKDRLVICSQI</sequence>
<name>A0A8J2KB56_9HEXA</name>
<accession>A0A8J2KB56</accession>
<protein>
    <submittedName>
        <fullName evidence="1">Uncharacterized protein</fullName>
    </submittedName>
</protein>
<proteinExistence type="predicted"/>
<gene>
    <name evidence="1" type="ORF">AFUS01_LOCUS23654</name>
</gene>